<dbReference type="InterPro" id="IPR000172">
    <property type="entry name" value="GMC_OxRdtase_N"/>
</dbReference>
<evidence type="ECO:0000256" key="1">
    <source>
        <dbReference type="ARBA" id="ARBA00001974"/>
    </source>
</evidence>
<dbReference type="KEGG" id="moz:MoryE10_16170"/>
<dbReference type="Pfam" id="PF05199">
    <property type="entry name" value="GMC_oxred_C"/>
    <property type="match status" value="1"/>
</dbReference>
<gene>
    <name evidence="8" type="ORF">MoryE10_16170</name>
</gene>
<dbReference type="AlphaFoldDB" id="A0A8D5AKD6"/>
<dbReference type="Pfam" id="PF00732">
    <property type="entry name" value="GMC_oxred_N"/>
    <property type="match status" value="1"/>
</dbReference>
<dbReference type="GO" id="GO:0016614">
    <property type="term" value="F:oxidoreductase activity, acting on CH-OH group of donors"/>
    <property type="evidence" value="ECO:0007669"/>
    <property type="project" value="InterPro"/>
</dbReference>
<proteinExistence type="inferred from homology"/>
<dbReference type="PANTHER" id="PTHR42784">
    <property type="entry name" value="PYRANOSE 2-OXIDASE"/>
    <property type="match status" value="1"/>
</dbReference>
<reference evidence="8" key="1">
    <citation type="submission" date="2019-06" db="EMBL/GenBank/DDBJ databases">
        <title>Complete genome sequence of Methylogaea oryzae strain JCM16910.</title>
        <authorList>
            <person name="Asakawa S."/>
        </authorList>
    </citation>
    <scope>NUCLEOTIDE SEQUENCE</scope>
    <source>
        <strain evidence="8">E10</strain>
    </source>
</reference>
<evidence type="ECO:0000313" key="8">
    <source>
        <dbReference type="EMBL" id="BBL71011.1"/>
    </source>
</evidence>
<dbReference type="EMBL" id="AP019782">
    <property type="protein sequence ID" value="BBL71011.1"/>
    <property type="molecule type" value="Genomic_DNA"/>
</dbReference>
<organism evidence="8 9">
    <name type="scientific">Methylogaea oryzae</name>
    <dbReference type="NCBI Taxonomy" id="1295382"/>
    <lineage>
        <taxon>Bacteria</taxon>
        <taxon>Pseudomonadati</taxon>
        <taxon>Pseudomonadota</taxon>
        <taxon>Gammaproteobacteria</taxon>
        <taxon>Methylococcales</taxon>
        <taxon>Methylococcaceae</taxon>
        <taxon>Methylogaea</taxon>
    </lineage>
</organism>
<evidence type="ECO:0000256" key="5">
    <source>
        <dbReference type="ARBA" id="ARBA00023002"/>
    </source>
</evidence>
<feature type="domain" description="Glucose-methanol-choline oxidoreductase C-terminal" evidence="7">
    <location>
        <begin position="409"/>
        <end position="525"/>
    </location>
</feature>
<evidence type="ECO:0000259" key="6">
    <source>
        <dbReference type="Pfam" id="PF00732"/>
    </source>
</evidence>
<dbReference type="PANTHER" id="PTHR42784:SF1">
    <property type="entry name" value="PYRANOSE 2-OXIDASE"/>
    <property type="match status" value="1"/>
</dbReference>
<dbReference type="RefSeq" id="WP_221048781.1">
    <property type="nucleotide sequence ID" value="NZ_AP019782.1"/>
</dbReference>
<feature type="domain" description="Glucose-methanol-choline oxidoreductase N-terminal" evidence="6">
    <location>
        <begin position="94"/>
        <end position="315"/>
    </location>
</feature>
<comment type="cofactor">
    <cofactor evidence="1">
        <name>FAD</name>
        <dbReference type="ChEBI" id="CHEBI:57692"/>
    </cofactor>
</comment>
<dbReference type="GO" id="GO:0050660">
    <property type="term" value="F:flavin adenine dinucleotide binding"/>
    <property type="evidence" value="ECO:0007669"/>
    <property type="project" value="InterPro"/>
</dbReference>
<keyword evidence="3" id="KW-0285">Flavoprotein</keyword>
<evidence type="ECO:0000259" key="7">
    <source>
        <dbReference type="Pfam" id="PF05199"/>
    </source>
</evidence>
<sequence length="540" mass="58257">MDNVIQADVVIVGSGIAGSLIASKLAAAGVKVAILEAGASVDRPAAVQRFREALVKVPECAYPRTAQAMFPVTDKPGDWYRQSGPDTFKSTYLKVVGGTTWHWLGTCLRYLPADFQLQSRYGRGVDWPLSYADLEPYYGQAEVELGVAGDSNEHLDSPRSTAFPLPALGQTYLDATFAKALAGSPYQVRATPQARNSIAHDGRIACCGNASCIPVCPTQAKYDATVHLARAQRAGAELHERCTAVGLDLDDRGHIAAVRFQRWDRSAGVAKAQVFVLACHAIETPRLLLASRNDSLPMGVANRSGQVGRNLMDHPIQLSWALSAEPVYPYRGPLSTSGIENLRDGAFRNTRGAFRTQISNDGWSWPTGAPLSTVRELIQQGHRGQALDAAIADQTSRHLQMASLIEQEPDPANRISLDDEERDYYGVPLPRIAYRLSDYVKQGLAAATAAHQDIFQRLRASPIHHAEVAQGAGHIIGTTRMGESPKTSVVDAQLRSHDHPNLYIAGSGVFPTSGTANPTLTIAALSLRSVASIQEALRGK</sequence>
<comment type="similarity">
    <text evidence="2">Belongs to the GMC oxidoreductase family.</text>
</comment>
<dbReference type="InterPro" id="IPR051473">
    <property type="entry name" value="P2Ox-like"/>
</dbReference>
<evidence type="ECO:0000256" key="4">
    <source>
        <dbReference type="ARBA" id="ARBA00022827"/>
    </source>
</evidence>
<evidence type="ECO:0000256" key="3">
    <source>
        <dbReference type="ARBA" id="ARBA00022630"/>
    </source>
</evidence>
<keyword evidence="9" id="KW-1185">Reference proteome</keyword>
<keyword evidence="5" id="KW-0560">Oxidoreductase</keyword>
<dbReference type="Pfam" id="PF13450">
    <property type="entry name" value="NAD_binding_8"/>
    <property type="match status" value="1"/>
</dbReference>
<protein>
    <submittedName>
        <fullName evidence="8">Choline dehydrogenase</fullName>
    </submittedName>
</protein>
<keyword evidence="4" id="KW-0274">FAD</keyword>
<name>A0A8D5AKD6_9GAMM</name>
<evidence type="ECO:0000256" key="2">
    <source>
        <dbReference type="ARBA" id="ARBA00010790"/>
    </source>
</evidence>
<evidence type="ECO:0000313" key="9">
    <source>
        <dbReference type="Proteomes" id="UP000824988"/>
    </source>
</evidence>
<accession>A0A8D5AKD6</accession>
<dbReference type="InterPro" id="IPR007867">
    <property type="entry name" value="GMC_OxRtase_C"/>
</dbReference>
<dbReference type="Proteomes" id="UP000824988">
    <property type="component" value="Chromosome"/>
</dbReference>